<evidence type="ECO:0000313" key="3">
    <source>
        <dbReference type="EMBL" id="SMP36513.1"/>
    </source>
</evidence>
<evidence type="ECO:0000259" key="2">
    <source>
        <dbReference type="PROSITE" id="PS50234"/>
    </source>
</evidence>
<accession>A0ABY1PP68</accession>
<dbReference type="SUPFAM" id="SSF52540">
    <property type="entry name" value="P-loop containing nucleoside triphosphate hydrolases"/>
    <property type="match status" value="1"/>
</dbReference>
<name>A0ABY1PP68_9HYPH</name>
<dbReference type="PANTHER" id="PTHR43473">
    <property type="entry name" value="MAGNESIUM-CHELATASE SUBUNIT CHLD, CHLOROPLASTIC"/>
    <property type="match status" value="1"/>
</dbReference>
<dbReference type="Gene3D" id="3.40.50.300">
    <property type="entry name" value="P-loop containing nucleotide triphosphate hydrolases"/>
    <property type="match status" value="1"/>
</dbReference>
<dbReference type="PANTHER" id="PTHR43473:SF2">
    <property type="entry name" value="MAGNESIUM-CHELATASE SUBUNIT CHLD, CHLOROPLASTIC"/>
    <property type="match status" value="1"/>
</dbReference>
<comment type="caution">
    <text evidence="3">The sequence shown here is derived from an EMBL/GenBank/DDBJ whole genome shotgun (WGS) entry which is preliminary data.</text>
</comment>
<dbReference type="InterPro" id="IPR027417">
    <property type="entry name" value="P-loop_NTPase"/>
</dbReference>
<dbReference type="PROSITE" id="PS50234">
    <property type="entry name" value="VWFA"/>
    <property type="match status" value="1"/>
</dbReference>
<feature type="region of interest" description="Disordered" evidence="1">
    <location>
        <begin position="337"/>
        <end position="378"/>
    </location>
</feature>
<dbReference type="Proteomes" id="UP001157914">
    <property type="component" value="Unassembled WGS sequence"/>
</dbReference>
<protein>
    <submittedName>
        <fullName evidence="3">Protoporphyrin IX magnesium-chelatase</fullName>
    </submittedName>
</protein>
<dbReference type="Pfam" id="PF13519">
    <property type="entry name" value="VWA_2"/>
    <property type="match status" value="1"/>
</dbReference>
<proteinExistence type="predicted"/>
<evidence type="ECO:0000256" key="1">
    <source>
        <dbReference type="SAM" id="MobiDB-lite"/>
    </source>
</evidence>
<dbReference type="InterPro" id="IPR002035">
    <property type="entry name" value="VWF_A"/>
</dbReference>
<keyword evidence="4" id="KW-1185">Reference proteome</keyword>
<feature type="domain" description="VWFA" evidence="2">
    <location>
        <begin position="438"/>
        <end position="618"/>
    </location>
</feature>
<gene>
    <name evidence="3" type="ORF">SAMN06265374_4161</name>
</gene>
<dbReference type="RefSeq" id="WP_155192540.1">
    <property type="nucleotide sequence ID" value="NZ_BAAAEA010000005.1"/>
</dbReference>
<dbReference type="EMBL" id="FXTT01000007">
    <property type="protein sequence ID" value="SMP36513.1"/>
    <property type="molecule type" value="Genomic_DNA"/>
</dbReference>
<dbReference type="SMART" id="SM00327">
    <property type="entry name" value="VWA"/>
    <property type="match status" value="1"/>
</dbReference>
<reference evidence="3 4" key="1">
    <citation type="submission" date="2017-05" db="EMBL/GenBank/DDBJ databases">
        <authorList>
            <person name="Varghese N."/>
            <person name="Submissions S."/>
        </authorList>
    </citation>
    <scope>NUCLEOTIDE SEQUENCE [LARGE SCALE GENOMIC DNA]</scope>
    <source>
        <strain evidence="3 4">DSM 15949</strain>
    </source>
</reference>
<sequence>MDDLSAINTCDAGASETQPTAWQDAILAAQILKAGGPRLGGLWLKARAGGVRDAYLSFLKSYLSADTPWARMPCSVTWSALLGSPDFTATAHQGRLMMQPGLLARADKGVLLLPMAERLEAGHAAVIGQAMDTGKVPTPSHAAAPNAIQTTRFMALAVDESAGPEEALPPILSDRLGLIVDLNAVPWHDVSFPPERPLELNTVPFHETFIETELAGFLAQVAETAGNTSLRSFQHLMTVSRLRAALDSRKRVTETDALDALRLCLALTLRMPETAEPPPPETRPDNPADTSDAPLPTASQPESAAGEPDTSEIINSEALLDMLAAVQAGTIAGLPDIANGHHKNPAGTRAGKSGALKKNARRGRPVATSRTPPYPDARPNVIATLRAAAPWQKIRKEKRALLAASASKDDQVRCAPPRTLIVRDDYRYQRLRHETPSTAIFVVDASGSTALERLGETKGAIEQLLARCYVRRDEVAMIAFRGKGADIVLEPTRSLVAAKRKLAGLPGGGATPLAAGLQRGVEMALNIRRQGSTPVLVLLTDGRGNIALNGEANRLQAAEELSGLAACCRQQDLKSICIDIARRPRDTVADLAESMGADHHFLRHADAYALSDVVNTSLEEARR</sequence>
<organism evidence="3 4">
    <name type="scientific">Roseibium denhamense</name>
    <dbReference type="NCBI Taxonomy" id="76305"/>
    <lineage>
        <taxon>Bacteria</taxon>
        <taxon>Pseudomonadati</taxon>
        <taxon>Pseudomonadota</taxon>
        <taxon>Alphaproteobacteria</taxon>
        <taxon>Hyphomicrobiales</taxon>
        <taxon>Stappiaceae</taxon>
        <taxon>Roseibium</taxon>
    </lineage>
</organism>
<dbReference type="Pfam" id="PF17863">
    <property type="entry name" value="AAA_lid_2"/>
    <property type="match status" value="1"/>
</dbReference>
<dbReference type="Gene3D" id="3.40.50.410">
    <property type="entry name" value="von Willebrand factor, type A domain"/>
    <property type="match status" value="1"/>
</dbReference>
<dbReference type="InterPro" id="IPR041628">
    <property type="entry name" value="ChlI/MoxR_AAA_lid"/>
</dbReference>
<evidence type="ECO:0000313" key="4">
    <source>
        <dbReference type="Proteomes" id="UP001157914"/>
    </source>
</evidence>
<dbReference type="SUPFAM" id="SSF53300">
    <property type="entry name" value="vWA-like"/>
    <property type="match status" value="1"/>
</dbReference>
<dbReference type="InterPro" id="IPR036465">
    <property type="entry name" value="vWFA_dom_sf"/>
</dbReference>
<feature type="region of interest" description="Disordered" evidence="1">
    <location>
        <begin position="271"/>
        <end position="310"/>
    </location>
</feature>